<dbReference type="EMBL" id="FNSN01000001">
    <property type="protein sequence ID" value="SEB29014.1"/>
    <property type="molecule type" value="Genomic_DNA"/>
</dbReference>
<gene>
    <name evidence="1" type="ORF">SAMN04489745_0037</name>
    <name evidence="2" type="ORF">SAMN04489745_3114</name>
</gene>
<evidence type="ECO:0000313" key="1">
    <source>
        <dbReference type="EMBL" id="SEB29014.1"/>
    </source>
</evidence>
<dbReference type="Proteomes" id="UP000182652">
    <property type="component" value="Unassembled WGS sequence"/>
</dbReference>
<protein>
    <submittedName>
        <fullName evidence="2">Uncharacterized protein</fullName>
    </submittedName>
</protein>
<evidence type="ECO:0000313" key="2">
    <source>
        <dbReference type="EMBL" id="SEC53464.1"/>
    </source>
</evidence>
<organism evidence="2 3">
    <name type="scientific">Arthrobacter woluwensis</name>
    <dbReference type="NCBI Taxonomy" id="156980"/>
    <lineage>
        <taxon>Bacteria</taxon>
        <taxon>Bacillati</taxon>
        <taxon>Actinomycetota</taxon>
        <taxon>Actinomycetes</taxon>
        <taxon>Micrococcales</taxon>
        <taxon>Micrococcaceae</taxon>
        <taxon>Arthrobacter</taxon>
    </lineage>
</organism>
<dbReference type="EMBL" id="FNSN01000003">
    <property type="protein sequence ID" value="SEC53464.1"/>
    <property type="molecule type" value="Genomic_DNA"/>
</dbReference>
<reference evidence="2 3" key="1">
    <citation type="submission" date="2016-10" db="EMBL/GenBank/DDBJ databases">
        <authorList>
            <person name="de Groot N.N."/>
        </authorList>
    </citation>
    <scope>NUCLEOTIDE SEQUENCE [LARGE SCALE GENOMIC DNA]</scope>
    <source>
        <strain evidence="2 3">DSM 10495</strain>
    </source>
</reference>
<name>A0A1H4TBE9_9MICC</name>
<dbReference type="AlphaFoldDB" id="A0A1H4TBE9"/>
<sequence>MTVLDLDRIEALCNAADTGVKWWGPNTLMNGRPRLTEADAMFIAGTGPDVVKELVRQLREARAGLAEANKFGWALLDKLGGTVHFTREELDCINTNRYLITTYEDGNRGGRTITTSSPLQER</sequence>
<dbReference type="RefSeq" id="WP_066217371.1">
    <property type="nucleotide sequence ID" value="NZ_FNSN01000001.1"/>
</dbReference>
<accession>A0A1H4TBE9</accession>
<evidence type="ECO:0000313" key="3">
    <source>
        <dbReference type="Proteomes" id="UP000182652"/>
    </source>
</evidence>
<dbReference type="STRING" id="156980.SAMN04489745_0037"/>
<proteinExistence type="predicted"/>
<keyword evidence="3" id="KW-1185">Reference proteome</keyword>